<feature type="region of interest" description="Disordered" evidence="18">
    <location>
        <begin position="462"/>
        <end position="483"/>
    </location>
</feature>
<feature type="region of interest" description="Disordered" evidence="18">
    <location>
        <begin position="530"/>
        <end position="585"/>
    </location>
</feature>
<dbReference type="SUPFAM" id="SSF81342">
    <property type="entry name" value="Transmembrane di-heme cytochromes"/>
    <property type="match status" value="1"/>
</dbReference>
<keyword evidence="13 19" id="KW-1133">Transmembrane helix</keyword>
<evidence type="ECO:0000256" key="13">
    <source>
        <dbReference type="ARBA" id="ARBA00022989"/>
    </source>
</evidence>
<comment type="subcellular location">
    <subcellularLocation>
        <location evidence="2">Cell membrane</location>
        <topology evidence="2">Multi-pass membrane protein</topology>
    </subcellularLocation>
</comment>
<dbReference type="Gene3D" id="1.20.810.10">
    <property type="entry name" value="Cytochrome Bc1 Complex, Chain C"/>
    <property type="match status" value="1"/>
</dbReference>
<dbReference type="OrthoDB" id="9804503at2"/>
<keyword evidence="12" id="KW-0249">Electron transport</keyword>
<dbReference type="GO" id="GO:0022904">
    <property type="term" value="P:respiratory electron transport chain"/>
    <property type="evidence" value="ECO:0007669"/>
    <property type="project" value="InterPro"/>
</dbReference>
<feature type="transmembrane region" description="Helical" evidence="19">
    <location>
        <begin position="392"/>
        <end position="413"/>
    </location>
</feature>
<dbReference type="InterPro" id="IPR005797">
    <property type="entry name" value="Cyt_b/b6_N"/>
</dbReference>
<dbReference type="Pfam" id="PF13631">
    <property type="entry name" value="Cytochrom_B_N_2"/>
    <property type="match status" value="1"/>
</dbReference>
<evidence type="ECO:0000256" key="11">
    <source>
        <dbReference type="ARBA" id="ARBA00022967"/>
    </source>
</evidence>
<comment type="cofactor">
    <cofactor evidence="1">
        <name>heme</name>
        <dbReference type="ChEBI" id="CHEBI:30413"/>
    </cofactor>
</comment>
<organism evidence="21 22">
    <name type="scientific">Streptomyces cacaoi</name>
    <dbReference type="NCBI Taxonomy" id="1898"/>
    <lineage>
        <taxon>Bacteria</taxon>
        <taxon>Bacillati</taxon>
        <taxon>Actinomycetota</taxon>
        <taxon>Actinomycetes</taxon>
        <taxon>Kitasatosporales</taxon>
        <taxon>Streptomycetaceae</taxon>
        <taxon>Streptomyces</taxon>
    </lineage>
</organism>
<dbReference type="EMBL" id="BJMM01000017">
    <property type="protein sequence ID" value="GEB51011.1"/>
    <property type="molecule type" value="Genomic_DNA"/>
</dbReference>
<keyword evidence="6" id="KW-1003">Cell membrane</keyword>
<evidence type="ECO:0000256" key="8">
    <source>
        <dbReference type="ARBA" id="ARBA00022660"/>
    </source>
</evidence>
<feature type="transmembrane region" description="Helical" evidence="19">
    <location>
        <begin position="218"/>
        <end position="244"/>
    </location>
</feature>
<dbReference type="GO" id="GO:0005886">
    <property type="term" value="C:plasma membrane"/>
    <property type="evidence" value="ECO:0007669"/>
    <property type="project" value="UniProtKB-SubCell"/>
</dbReference>
<feature type="domain" description="Cytochrome b/b6 N-terminal region profile" evidence="20">
    <location>
        <begin position="24"/>
        <end position="250"/>
    </location>
</feature>
<dbReference type="Proteomes" id="UP000319210">
    <property type="component" value="Unassembled WGS sequence"/>
</dbReference>
<dbReference type="GO" id="GO:0016491">
    <property type="term" value="F:oxidoreductase activity"/>
    <property type="evidence" value="ECO:0007669"/>
    <property type="project" value="InterPro"/>
</dbReference>
<keyword evidence="5" id="KW-0813">Transport</keyword>
<feature type="transmembrane region" description="Helical" evidence="19">
    <location>
        <begin position="52"/>
        <end position="76"/>
    </location>
</feature>
<dbReference type="PROSITE" id="PS51002">
    <property type="entry name" value="CYTB_NTER"/>
    <property type="match status" value="1"/>
</dbReference>
<keyword evidence="15 19" id="KW-0472">Membrane</keyword>
<keyword evidence="8" id="KW-0679">Respiratory chain</keyword>
<evidence type="ECO:0000256" key="4">
    <source>
        <dbReference type="ARBA" id="ARBA00016116"/>
    </source>
</evidence>
<evidence type="ECO:0000256" key="5">
    <source>
        <dbReference type="ARBA" id="ARBA00022448"/>
    </source>
</evidence>
<keyword evidence="9 19" id="KW-0812">Transmembrane</keyword>
<keyword evidence="11" id="KW-1278">Translocase</keyword>
<evidence type="ECO:0000256" key="18">
    <source>
        <dbReference type="SAM" id="MobiDB-lite"/>
    </source>
</evidence>
<comment type="catalytic activity">
    <reaction evidence="16">
        <text>a quinol + 2 Fe(III)-[cytochrome c](out) = a quinone + 2 Fe(II)-[cytochrome c](out) + 2 H(+)(out)</text>
        <dbReference type="Rhea" id="RHEA:11484"/>
        <dbReference type="Rhea" id="RHEA-COMP:10350"/>
        <dbReference type="Rhea" id="RHEA-COMP:14399"/>
        <dbReference type="ChEBI" id="CHEBI:15378"/>
        <dbReference type="ChEBI" id="CHEBI:24646"/>
        <dbReference type="ChEBI" id="CHEBI:29033"/>
        <dbReference type="ChEBI" id="CHEBI:29034"/>
        <dbReference type="ChEBI" id="CHEBI:132124"/>
        <dbReference type="EC" id="7.1.1.8"/>
    </reaction>
</comment>
<keyword evidence="7" id="KW-0349">Heme</keyword>
<comment type="caution">
    <text evidence="21">The sequence shown here is derived from an EMBL/GenBank/DDBJ whole genome shotgun (WGS) entry which is preliminary data.</text>
</comment>
<feature type="transmembrane region" description="Helical" evidence="19">
    <location>
        <begin position="338"/>
        <end position="360"/>
    </location>
</feature>
<evidence type="ECO:0000256" key="2">
    <source>
        <dbReference type="ARBA" id="ARBA00004651"/>
    </source>
</evidence>
<evidence type="ECO:0000256" key="12">
    <source>
        <dbReference type="ARBA" id="ARBA00022982"/>
    </source>
</evidence>
<keyword evidence="22" id="KW-1185">Reference proteome</keyword>
<dbReference type="InterPro" id="IPR027387">
    <property type="entry name" value="Cytb/b6-like_sf"/>
</dbReference>
<dbReference type="FunFam" id="1.20.810.10:FF:000007">
    <property type="entry name" value="Ubiquinol-cytochrome C reductase B subunit"/>
    <property type="match status" value="1"/>
</dbReference>
<dbReference type="InterPro" id="IPR016174">
    <property type="entry name" value="Di-haem_cyt_TM"/>
</dbReference>
<protein>
    <recommendedName>
        <fullName evidence="4">Cytochrome bc1 complex cytochrome b subunit</fullName>
        <ecNumber evidence="3">7.1.1.8</ecNumber>
    </recommendedName>
    <alternativeName>
        <fullName evidence="17">Cytochrome bc1 reductase complex subunit QcrB</fullName>
    </alternativeName>
</protein>
<evidence type="ECO:0000256" key="10">
    <source>
        <dbReference type="ARBA" id="ARBA00022723"/>
    </source>
</evidence>
<keyword evidence="10" id="KW-0479">Metal-binding</keyword>
<feature type="transmembrane region" description="Helical" evidence="19">
    <location>
        <begin position="153"/>
        <end position="173"/>
    </location>
</feature>
<evidence type="ECO:0000256" key="19">
    <source>
        <dbReference type="SAM" id="Phobius"/>
    </source>
</evidence>
<feature type="compositionally biased region" description="Basic residues" evidence="18">
    <location>
        <begin position="574"/>
        <end position="585"/>
    </location>
</feature>
<evidence type="ECO:0000256" key="9">
    <source>
        <dbReference type="ARBA" id="ARBA00022692"/>
    </source>
</evidence>
<evidence type="ECO:0000256" key="16">
    <source>
        <dbReference type="ARBA" id="ARBA00029351"/>
    </source>
</evidence>
<evidence type="ECO:0000256" key="3">
    <source>
        <dbReference type="ARBA" id="ARBA00012951"/>
    </source>
</evidence>
<dbReference type="AlphaFoldDB" id="A0A4Y3R0E5"/>
<feature type="transmembrane region" description="Helical" evidence="19">
    <location>
        <begin position="185"/>
        <end position="206"/>
    </location>
</feature>
<evidence type="ECO:0000256" key="6">
    <source>
        <dbReference type="ARBA" id="ARBA00022475"/>
    </source>
</evidence>
<sequence>MRRAGPRKRRDIRRQALGRAAERGFGALDDRLPAAAGGRALLRKAFPSHWSFLLGELALYSFVVLLLTGVYLTLFFDPDMEQLRYSGPYEPLRGQPMSTAYASTLEISFEVRGGLLVRQVHHWAALVFLTAIGVHMLRIFFTGAFRKPRDINWLIGLTLFLLALVEGFTGYSLPDDLLSGTGLRIAQGIMLSLPVIGTYVAMFVFGGEYPGHEIIERLYPVHILLLPGLLLALVAVHLILVVVLQHTQWRGPGRSNRNVVGHAMVPQFAARSTGLFFMVAGLLGVLGAVAQVNPVWNYGPYTPEQVSTASQPDWYVGFLEGSLRLMPPFETTLWGHTLMWNVLVPAVILPALLVGLLYAYPFFERWVTGADDRFETAHLCDRPRNRPVRTGLGVAGLTFYGVLLAAGGNDVLAHTFDVSLNGLTWAFRGLLVLGPPAAFLLTKHLCLALQKRDALHLAEGRETGQVRQSVEGTMTPGHRPLPPEERWTLAAQRFPRPLVPGPEGPYGRRERLRVALSRWYYRHSPPREWQTAIGHQRRPGPEGAEDGQGAGGPGAAAEQGTGEGAGAVTPRPPRTGRRSRTPRRR</sequence>
<dbReference type="PANTHER" id="PTHR19271">
    <property type="entry name" value="CYTOCHROME B"/>
    <property type="match status" value="1"/>
</dbReference>
<proteinExistence type="predicted"/>
<evidence type="ECO:0000313" key="21">
    <source>
        <dbReference type="EMBL" id="GEB51011.1"/>
    </source>
</evidence>
<reference evidence="21 22" key="1">
    <citation type="submission" date="2019-06" db="EMBL/GenBank/DDBJ databases">
        <title>Whole genome shotgun sequence of Streptomyces cacaoi subsp. cacaoi NBRC 12748.</title>
        <authorList>
            <person name="Hosoyama A."/>
            <person name="Uohara A."/>
            <person name="Ohji S."/>
            <person name="Ichikawa N."/>
        </authorList>
    </citation>
    <scope>NUCLEOTIDE SEQUENCE [LARGE SCALE GENOMIC DNA]</scope>
    <source>
        <strain evidence="21 22">NBRC 12748</strain>
    </source>
</reference>
<dbReference type="EC" id="7.1.1.8" evidence="3"/>
<evidence type="ECO:0000256" key="7">
    <source>
        <dbReference type="ARBA" id="ARBA00022617"/>
    </source>
</evidence>
<dbReference type="GO" id="GO:0008121">
    <property type="term" value="F:quinol-cytochrome-c reductase activity"/>
    <property type="evidence" value="ECO:0007669"/>
    <property type="project" value="UniProtKB-EC"/>
</dbReference>
<evidence type="ECO:0000256" key="17">
    <source>
        <dbReference type="ARBA" id="ARBA00029568"/>
    </source>
</evidence>
<dbReference type="PANTHER" id="PTHR19271:SF16">
    <property type="entry name" value="CYTOCHROME B"/>
    <property type="match status" value="1"/>
</dbReference>
<accession>A0A4Y3R0E5</accession>
<evidence type="ECO:0000259" key="20">
    <source>
        <dbReference type="PROSITE" id="PS51002"/>
    </source>
</evidence>
<keyword evidence="14" id="KW-0408">Iron</keyword>
<gene>
    <name evidence="21" type="ORF">SCA03_35620</name>
</gene>
<name>A0A4Y3R0E5_STRCI</name>
<dbReference type="GO" id="GO:0046872">
    <property type="term" value="F:metal ion binding"/>
    <property type="evidence" value="ECO:0007669"/>
    <property type="project" value="UniProtKB-KW"/>
</dbReference>
<evidence type="ECO:0000256" key="15">
    <source>
        <dbReference type="ARBA" id="ARBA00023136"/>
    </source>
</evidence>
<evidence type="ECO:0000256" key="14">
    <source>
        <dbReference type="ARBA" id="ARBA00023004"/>
    </source>
</evidence>
<dbReference type="RefSeq" id="WP_141275487.1">
    <property type="nucleotide sequence ID" value="NZ_BJMM01000017.1"/>
</dbReference>
<evidence type="ECO:0000313" key="22">
    <source>
        <dbReference type="Proteomes" id="UP000319210"/>
    </source>
</evidence>
<evidence type="ECO:0000256" key="1">
    <source>
        <dbReference type="ARBA" id="ARBA00001971"/>
    </source>
</evidence>
<feature type="transmembrane region" description="Helical" evidence="19">
    <location>
        <begin position="120"/>
        <end position="141"/>
    </location>
</feature>
<feature type="transmembrane region" description="Helical" evidence="19">
    <location>
        <begin position="425"/>
        <end position="442"/>
    </location>
</feature>